<accession>A0AA38C1F5</accession>
<evidence type="ECO:0000256" key="2">
    <source>
        <dbReference type="ARBA" id="ARBA00008834"/>
    </source>
</evidence>
<sequence>MQAFSGAWNAACTSGNPSVVYIPKGEYFLNPISFKGPCKAQEITVHVAGNLIAPREHSLWNKQALDHWLRFRDVKGLTVEGWGSLDGSGKHWWDGSCTINTTNPCRKGPSSLQFSKCTDITLRNMNLTNSKQVHVNFEFCNGVKAHGLNISAPHDSPNTDGIHIHQSKNVVIQNITVGTGDDCISVGHGSFNIHIQHITCGPGHGISVGSLGGNNQEAFVRNVTVSDVSLFNTDNGLRIKTWQGGKGVATRLNFSNVEMRNVKNPILIDQYYCPQSSQCPNQTNAVQISKVSYNNINGTSATRAAVQFSCTGSVPCLDISLHNVHLIYVNGGHEDIKGVNAVSTCYNAQ</sequence>
<dbReference type="Gene3D" id="2.160.20.10">
    <property type="entry name" value="Single-stranded right-handed beta-helix, Pectin lyase-like"/>
    <property type="match status" value="1"/>
</dbReference>
<dbReference type="Proteomes" id="UP000824469">
    <property type="component" value="Unassembled WGS sequence"/>
</dbReference>
<dbReference type="PROSITE" id="PS00502">
    <property type="entry name" value="POLYGALACTURONASE"/>
    <property type="match status" value="1"/>
</dbReference>
<dbReference type="PANTHER" id="PTHR31375">
    <property type="match status" value="1"/>
</dbReference>
<evidence type="ECO:0000256" key="1">
    <source>
        <dbReference type="ARBA" id="ARBA00004191"/>
    </source>
</evidence>
<dbReference type="SUPFAM" id="SSF51126">
    <property type="entry name" value="Pectin lyase-like"/>
    <property type="match status" value="1"/>
</dbReference>
<evidence type="ECO:0008006" key="12">
    <source>
        <dbReference type="Google" id="ProtNLM"/>
    </source>
</evidence>
<evidence type="ECO:0000256" key="8">
    <source>
        <dbReference type="PROSITE-ProRule" id="PRU10052"/>
    </source>
</evidence>
<dbReference type="SMART" id="SM00710">
    <property type="entry name" value="PbH1"/>
    <property type="match status" value="5"/>
</dbReference>
<dbReference type="OMA" id="CITFENI"/>
<dbReference type="InterPro" id="IPR006626">
    <property type="entry name" value="PbH1"/>
</dbReference>
<keyword evidence="6 9" id="KW-0326">Glycosidase</keyword>
<evidence type="ECO:0000256" key="5">
    <source>
        <dbReference type="ARBA" id="ARBA00022801"/>
    </source>
</evidence>
<evidence type="ECO:0000256" key="3">
    <source>
        <dbReference type="ARBA" id="ARBA00022512"/>
    </source>
</evidence>
<keyword evidence="4" id="KW-0964">Secreted</keyword>
<name>A0AA38C1F5_TAXCH</name>
<keyword evidence="5 9" id="KW-0378">Hydrolase</keyword>
<evidence type="ECO:0000313" key="11">
    <source>
        <dbReference type="Proteomes" id="UP000824469"/>
    </source>
</evidence>
<keyword evidence="11" id="KW-1185">Reference proteome</keyword>
<evidence type="ECO:0000256" key="7">
    <source>
        <dbReference type="ARBA" id="ARBA00023316"/>
    </source>
</evidence>
<feature type="non-terminal residue" evidence="10">
    <location>
        <position position="349"/>
    </location>
</feature>
<comment type="caution">
    <text evidence="10">The sequence shown here is derived from an EMBL/GenBank/DDBJ whole genome shotgun (WGS) entry which is preliminary data.</text>
</comment>
<proteinExistence type="inferred from homology"/>
<comment type="similarity">
    <text evidence="2 9">Belongs to the glycosyl hydrolase 28 family.</text>
</comment>
<keyword evidence="3" id="KW-0134">Cell wall</keyword>
<dbReference type="GO" id="GO:0005975">
    <property type="term" value="P:carbohydrate metabolic process"/>
    <property type="evidence" value="ECO:0007669"/>
    <property type="project" value="InterPro"/>
</dbReference>
<evidence type="ECO:0000256" key="9">
    <source>
        <dbReference type="RuleBase" id="RU361169"/>
    </source>
</evidence>
<dbReference type="Pfam" id="PF00295">
    <property type="entry name" value="Glyco_hydro_28"/>
    <property type="match status" value="1"/>
</dbReference>
<dbReference type="InterPro" id="IPR000743">
    <property type="entry name" value="Glyco_hydro_28"/>
</dbReference>
<evidence type="ECO:0000256" key="6">
    <source>
        <dbReference type="ARBA" id="ARBA00023295"/>
    </source>
</evidence>
<dbReference type="InterPro" id="IPR012334">
    <property type="entry name" value="Pectin_lyas_fold"/>
</dbReference>
<dbReference type="GO" id="GO:0071555">
    <property type="term" value="P:cell wall organization"/>
    <property type="evidence" value="ECO:0007669"/>
    <property type="project" value="UniProtKB-KW"/>
</dbReference>
<dbReference type="AlphaFoldDB" id="A0AA38C1F5"/>
<reference evidence="10 11" key="1">
    <citation type="journal article" date="2021" name="Nat. Plants">
        <title>The Taxus genome provides insights into paclitaxel biosynthesis.</title>
        <authorList>
            <person name="Xiong X."/>
            <person name="Gou J."/>
            <person name="Liao Q."/>
            <person name="Li Y."/>
            <person name="Zhou Q."/>
            <person name="Bi G."/>
            <person name="Li C."/>
            <person name="Du R."/>
            <person name="Wang X."/>
            <person name="Sun T."/>
            <person name="Guo L."/>
            <person name="Liang H."/>
            <person name="Lu P."/>
            <person name="Wu Y."/>
            <person name="Zhang Z."/>
            <person name="Ro D.K."/>
            <person name="Shang Y."/>
            <person name="Huang S."/>
            <person name="Yan J."/>
        </authorList>
    </citation>
    <scope>NUCLEOTIDE SEQUENCE [LARGE SCALE GENOMIC DNA]</scope>
    <source>
        <strain evidence="10">Ta-2019</strain>
    </source>
</reference>
<evidence type="ECO:0000256" key="4">
    <source>
        <dbReference type="ARBA" id="ARBA00022525"/>
    </source>
</evidence>
<protein>
    <recommendedName>
        <fullName evidence="12">Polygalacturonase</fullName>
    </recommendedName>
</protein>
<dbReference type="GO" id="GO:0004650">
    <property type="term" value="F:polygalacturonase activity"/>
    <property type="evidence" value="ECO:0007669"/>
    <property type="project" value="InterPro"/>
</dbReference>
<dbReference type="EMBL" id="JAHRHJ020003813">
    <property type="protein sequence ID" value="KAH9288127.1"/>
    <property type="molecule type" value="Genomic_DNA"/>
</dbReference>
<keyword evidence="7" id="KW-0961">Cell wall biogenesis/degradation</keyword>
<feature type="active site" evidence="8">
    <location>
        <position position="204"/>
    </location>
</feature>
<comment type="subcellular location">
    <subcellularLocation>
        <location evidence="1">Secreted</location>
        <location evidence="1">Cell wall</location>
    </subcellularLocation>
</comment>
<dbReference type="InterPro" id="IPR011050">
    <property type="entry name" value="Pectin_lyase_fold/virulence"/>
</dbReference>
<gene>
    <name evidence="10" type="ORF">KI387_032244</name>
</gene>
<organism evidence="10 11">
    <name type="scientific">Taxus chinensis</name>
    <name type="common">Chinese yew</name>
    <name type="synonym">Taxus wallichiana var. chinensis</name>
    <dbReference type="NCBI Taxonomy" id="29808"/>
    <lineage>
        <taxon>Eukaryota</taxon>
        <taxon>Viridiplantae</taxon>
        <taxon>Streptophyta</taxon>
        <taxon>Embryophyta</taxon>
        <taxon>Tracheophyta</taxon>
        <taxon>Spermatophyta</taxon>
        <taxon>Pinopsida</taxon>
        <taxon>Pinidae</taxon>
        <taxon>Conifers II</taxon>
        <taxon>Cupressales</taxon>
        <taxon>Taxaceae</taxon>
        <taxon>Taxus</taxon>
    </lineage>
</organism>
<evidence type="ECO:0000313" key="10">
    <source>
        <dbReference type="EMBL" id="KAH9288127.1"/>
    </source>
</evidence>